<name>A0AAD7FXY2_9AGAR</name>
<organism evidence="3 4">
    <name type="scientific">Roridomyces roridus</name>
    <dbReference type="NCBI Taxonomy" id="1738132"/>
    <lineage>
        <taxon>Eukaryota</taxon>
        <taxon>Fungi</taxon>
        <taxon>Dikarya</taxon>
        <taxon>Basidiomycota</taxon>
        <taxon>Agaricomycotina</taxon>
        <taxon>Agaricomycetes</taxon>
        <taxon>Agaricomycetidae</taxon>
        <taxon>Agaricales</taxon>
        <taxon>Marasmiineae</taxon>
        <taxon>Mycenaceae</taxon>
        <taxon>Roridomyces</taxon>
    </lineage>
</organism>
<evidence type="ECO:0000313" key="3">
    <source>
        <dbReference type="EMBL" id="KAJ7644176.1"/>
    </source>
</evidence>
<proteinExistence type="predicted"/>
<evidence type="ECO:0000256" key="2">
    <source>
        <dbReference type="SAM" id="MobiDB-lite"/>
    </source>
</evidence>
<keyword evidence="1" id="KW-0175">Coiled coil</keyword>
<evidence type="ECO:0000313" key="4">
    <source>
        <dbReference type="Proteomes" id="UP001221142"/>
    </source>
</evidence>
<dbReference type="AlphaFoldDB" id="A0AAD7FXY2"/>
<evidence type="ECO:0000256" key="1">
    <source>
        <dbReference type="SAM" id="Coils"/>
    </source>
</evidence>
<keyword evidence="4" id="KW-1185">Reference proteome</keyword>
<dbReference type="EMBL" id="JARKIF010000003">
    <property type="protein sequence ID" value="KAJ7644176.1"/>
    <property type="molecule type" value="Genomic_DNA"/>
</dbReference>
<reference evidence="3" key="1">
    <citation type="submission" date="2023-03" db="EMBL/GenBank/DDBJ databases">
        <title>Massive genome expansion in bonnet fungi (Mycena s.s.) driven by repeated elements and novel gene families across ecological guilds.</title>
        <authorList>
            <consortium name="Lawrence Berkeley National Laboratory"/>
            <person name="Harder C.B."/>
            <person name="Miyauchi S."/>
            <person name="Viragh M."/>
            <person name="Kuo A."/>
            <person name="Thoen E."/>
            <person name="Andreopoulos B."/>
            <person name="Lu D."/>
            <person name="Skrede I."/>
            <person name="Drula E."/>
            <person name="Henrissat B."/>
            <person name="Morin E."/>
            <person name="Kohler A."/>
            <person name="Barry K."/>
            <person name="LaButti K."/>
            <person name="Morin E."/>
            <person name="Salamov A."/>
            <person name="Lipzen A."/>
            <person name="Mereny Z."/>
            <person name="Hegedus B."/>
            <person name="Baldrian P."/>
            <person name="Stursova M."/>
            <person name="Weitz H."/>
            <person name="Taylor A."/>
            <person name="Grigoriev I.V."/>
            <person name="Nagy L.G."/>
            <person name="Martin F."/>
            <person name="Kauserud H."/>
        </authorList>
    </citation>
    <scope>NUCLEOTIDE SEQUENCE</scope>
    <source>
        <strain evidence="3">9284</strain>
    </source>
</reference>
<sequence>MTTPIVSRCGLNLPLPPDFDLVAYTTRPADTPSPPNMTLAQRNRENCEIERKNNDSAALTRAYEHARGSTAGVGALDVGPPMLSFYEYPDEDIELLAASPSLVTSSGPIPQYIALQIAKANLKATQEVILEREKREKEKSELEKARADVSGLGTRVMLNPVAFSAVLVQDVQVPSLFVETINQRLWPPLHWWADSILLSAERDPQTIPTIMHTPLQSSPLVKPIKVQVIDFAKMTARYGGISDTNTLSPSLWRQCARNLLRAVTTISSKEPTAITPATELAKHLQFFGANKWFDSDFAVWYSVELELRALVLFNTLFDQVEWSSQLSIHMRTHAAVAAQAPIPSHGQSSSLKRGADGDGNPSNSKRRNGGGGSPRGGTRDPSCLICTGPHSARDHPRGQTSFRDGSKHFTQMVGDELRTSAPFRGGPVVNPLPGSMHAPCAVDSTPPSPATPPVLESGTALLSLDFDMTHTSFLEYIAKPQPILHYPDLLSFVHARPVVPDPVDDLSFLLDRVVQPYDADEFQRMLAKHNLSTAYPQLSLPLHLPGLSATSAETGDDADQEKFEDDLAIIRYLLANGTYRFDRQSIEELIAPLKVPWHPTKTGVKFVEVAVWIGFTWDFRHHRVSVPEDKRLKYLARVVAMILRMDKGGKGARFLLVAPWVVATMHCTLPCQGGTFK</sequence>
<accession>A0AAD7FXY2</accession>
<gene>
    <name evidence="3" type="ORF">FB45DRAFT_861630</name>
</gene>
<feature type="region of interest" description="Disordered" evidence="2">
    <location>
        <begin position="339"/>
        <end position="405"/>
    </location>
</feature>
<protein>
    <submittedName>
        <fullName evidence="3">Uncharacterized protein</fullName>
    </submittedName>
</protein>
<dbReference type="Proteomes" id="UP001221142">
    <property type="component" value="Unassembled WGS sequence"/>
</dbReference>
<comment type="caution">
    <text evidence="3">The sequence shown here is derived from an EMBL/GenBank/DDBJ whole genome shotgun (WGS) entry which is preliminary data.</text>
</comment>
<feature type="coiled-coil region" evidence="1">
    <location>
        <begin position="123"/>
        <end position="150"/>
    </location>
</feature>